<dbReference type="PANTHER" id="PTHR42879:SF2">
    <property type="entry name" value="3-OXOACYL-[ACYL-CARRIER-PROTEIN] REDUCTASE FABG"/>
    <property type="match status" value="1"/>
</dbReference>
<gene>
    <name evidence="5" type="ORF">CHM34_17810</name>
</gene>
<dbReference type="OrthoDB" id="9803333at2"/>
<evidence type="ECO:0000256" key="3">
    <source>
        <dbReference type="RuleBase" id="RU000363"/>
    </source>
</evidence>
<dbReference type="InterPro" id="IPR036291">
    <property type="entry name" value="NAD(P)-bd_dom_sf"/>
</dbReference>
<comment type="caution">
    <text evidence="5">The sequence shown here is derived from an EMBL/GenBank/DDBJ whole genome shotgun (WGS) entry which is preliminary data.</text>
</comment>
<evidence type="ECO:0000256" key="2">
    <source>
        <dbReference type="ARBA" id="ARBA00023002"/>
    </source>
</evidence>
<dbReference type="PROSITE" id="PS00061">
    <property type="entry name" value="ADH_SHORT"/>
    <property type="match status" value="1"/>
</dbReference>
<dbReference type="Gene3D" id="3.40.50.720">
    <property type="entry name" value="NAD(P)-binding Rossmann-like Domain"/>
    <property type="match status" value="1"/>
</dbReference>
<evidence type="ECO:0000313" key="5">
    <source>
        <dbReference type="EMBL" id="OYD06155.1"/>
    </source>
</evidence>
<dbReference type="SUPFAM" id="SSF51735">
    <property type="entry name" value="NAD(P)-binding Rossmann-fold domains"/>
    <property type="match status" value="1"/>
</dbReference>
<evidence type="ECO:0000259" key="4">
    <source>
        <dbReference type="SMART" id="SM00822"/>
    </source>
</evidence>
<dbReference type="Pfam" id="PF00106">
    <property type="entry name" value="adh_short"/>
    <property type="match status" value="1"/>
</dbReference>
<dbReference type="AlphaFoldDB" id="A0A235B3F4"/>
<dbReference type="GO" id="GO:0008206">
    <property type="term" value="P:bile acid metabolic process"/>
    <property type="evidence" value="ECO:0007669"/>
    <property type="project" value="UniProtKB-ARBA"/>
</dbReference>
<evidence type="ECO:0000313" key="6">
    <source>
        <dbReference type="Proteomes" id="UP000215459"/>
    </source>
</evidence>
<dbReference type="PRINTS" id="PR00080">
    <property type="entry name" value="SDRFAMILY"/>
</dbReference>
<dbReference type="InterPro" id="IPR020904">
    <property type="entry name" value="Sc_DH/Rdtase_CS"/>
</dbReference>
<sequence length="278" mass="29447">MDRFEEWGGIFVENVFTPSVLKGKTAIITGATGGIGTCIAEQLRRMGANLLLTGRRESALRDIGEQLNTLQGAGGVETVAADLVEDAGRRRVVAAAKDSFGPTDILVNNAGAFAASLVEDVEEAEMERVMRVNFFSVVQLTQLVYREMKQRRSGKIIQISSLSGIRGWEGGTIYASSKFALNGFTQCLAVEAAPCGIQVNAVAPGFVETDMAKEAIGAKAERAGRSLEEMWKKTEEGLPSGRLSTPEEVAAAVGFLCTDAVDNVIGSNLRISGGGLLG</sequence>
<proteinExistence type="inferred from homology"/>
<dbReference type="InterPro" id="IPR002347">
    <property type="entry name" value="SDR_fam"/>
</dbReference>
<accession>A0A235B3F4</accession>
<dbReference type="SMART" id="SM00822">
    <property type="entry name" value="PKS_KR"/>
    <property type="match status" value="1"/>
</dbReference>
<dbReference type="GO" id="GO:0016491">
    <property type="term" value="F:oxidoreductase activity"/>
    <property type="evidence" value="ECO:0007669"/>
    <property type="project" value="UniProtKB-KW"/>
</dbReference>
<dbReference type="CDD" id="cd05233">
    <property type="entry name" value="SDR_c"/>
    <property type="match status" value="1"/>
</dbReference>
<name>A0A235B3F4_9BACL</name>
<comment type="similarity">
    <text evidence="1 3">Belongs to the short-chain dehydrogenases/reductases (SDR) family.</text>
</comment>
<dbReference type="PRINTS" id="PR00081">
    <property type="entry name" value="GDHRDH"/>
</dbReference>
<dbReference type="Proteomes" id="UP000215459">
    <property type="component" value="Unassembled WGS sequence"/>
</dbReference>
<organism evidence="5 6">
    <name type="scientific">Paludifilum halophilum</name>
    <dbReference type="NCBI Taxonomy" id="1642702"/>
    <lineage>
        <taxon>Bacteria</taxon>
        <taxon>Bacillati</taxon>
        <taxon>Bacillota</taxon>
        <taxon>Bacilli</taxon>
        <taxon>Bacillales</taxon>
        <taxon>Thermoactinomycetaceae</taxon>
        <taxon>Paludifilum</taxon>
    </lineage>
</organism>
<dbReference type="InterPro" id="IPR057326">
    <property type="entry name" value="KR_dom"/>
</dbReference>
<dbReference type="EMBL" id="NOWF01000018">
    <property type="protein sequence ID" value="OYD06155.1"/>
    <property type="molecule type" value="Genomic_DNA"/>
</dbReference>
<dbReference type="FunFam" id="3.40.50.720:FF:000084">
    <property type="entry name" value="Short-chain dehydrogenase reductase"/>
    <property type="match status" value="1"/>
</dbReference>
<dbReference type="PANTHER" id="PTHR42879">
    <property type="entry name" value="3-OXOACYL-(ACYL-CARRIER-PROTEIN) REDUCTASE"/>
    <property type="match status" value="1"/>
</dbReference>
<keyword evidence="6" id="KW-1185">Reference proteome</keyword>
<reference evidence="5 6" key="1">
    <citation type="submission" date="2017-07" db="EMBL/GenBank/DDBJ databases">
        <title>The genome sequence of Paludifilum halophilum highlights mechanisms for microbial adaptation to high salt environemnts.</title>
        <authorList>
            <person name="Belbahri L."/>
        </authorList>
    </citation>
    <scope>NUCLEOTIDE SEQUENCE [LARGE SCALE GENOMIC DNA]</scope>
    <source>
        <strain evidence="5 6">DSM 102817</strain>
    </source>
</reference>
<dbReference type="InterPro" id="IPR050259">
    <property type="entry name" value="SDR"/>
</dbReference>
<keyword evidence="2" id="KW-0560">Oxidoreductase</keyword>
<evidence type="ECO:0000256" key="1">
    <source>
        <dbReference type="ARBA" id="ARBA00006484"/>
    </source>
</evidence>
<protein>
    <recommendedName>
        <fullName evidence="4">Ketoreductase domain-containing protein</fullName>
    </recommendedName>
</protein>
<feature type="domain" description="Ketoreductase" evidence="4">
    <location>
        <begin position="24"/>
        <end position="205"/>
    </location>
</feature>